<organism evidence="2 3">
    <name type="scientific">Ficus carica</name>
    <name type="common">Common fig</name>
    <dbReference type="NCBI Taxonomy" id="3494"/>
    <lineage>
        <taxon>Eukaryota</taxon>
        <taxon>Viridiplantae</taxon>
        <taxon>Streptophyta</taxon>
        <taxon>Embryophyta</taxon>
        <taxon>Tracheophyta</taxon>
        <taxon>Spermatophyta</taxon>
        <taxon>Magnoliopsida</taxon>
        <taxon>eudicotyledons</taxon>
        <taxon>Gunneridae</taxon>
        <taxon>Pentapetalae</taxon>
        <taxon>rosids</taxon>
        <taxon>fabids</taxon>
        <taxon>Rosales</taxon>
        <taxon>Moraceae</taxon>
        <taxon>Ficeae</taxon>
        <taxon>Ficus</taxon>
    </lineage>
</organism>
<reference evidence="2" key="1">
    <citation type="submission" date="2023-07" db="EMBL/GenBank/DDBJ databases">
        <title>draft genome sequence of fig (Ficus carica).</title>
        <authorList>
            <person name="Takahashi T."/>
            <person name="Nishimura K."/>
        </authorList>
    </citation>
    <scope>NUCLEOTIDE SEQUENCE</scope>
</reference>
<name>A0AA88AQD0_FICCA</name>
<evidence type="ECO:0000256" key="1">
    <source>
        <dbReference type="SAM" id="MobiDB-lite"/>
    </source>
</evidence>
<feature type="compositionally biased region" description="Polar residues" evidence="1">
    <location>
        <begin position="1"/>
        <end position="12"/>
    </location>
</feature>
<feature type="region of interest" description="Disordered" evidence="1">
    <location>
        <begin position="1"/>
        <end position="24"/>
    </location>
</feature>
<sequence length="550" mass="62186">METPRSNPSCTDNSKKEEGKKKRKKVSEFEYCKVCKLNHDQGQRHKYFPGHKKSLSVFFSKFQTKLSDVRVFLKNPTLLRSEHASRNRLWCVFCDVDVDELLSSFACSNAINHLASADHLKNLKHFLWKFGGGTDYIDKFRITDSEVDKWEKKCKSLKSEAVAANKATFVGPPNDIHNELNYVSNSGLSGVTNSSFYSANVSSSLPLETHSGTSSVNLSGSTGHMNRPFELYVLKNEIVNVAVKPKNTLSGKVSAGGIQTFTHIFVPQVPGGNVHTGAPPPWFEAAEESQLNVGFQQVLGGFASSSNKSGNSKKLNPKRVGAAWAERRKMEMEMEKRGELVKKEFDANWLPNFGRVWQSGSRKESRKEFEFEKQNLPKVESVPTEPVKIQPYISKRMEFEFEKQKLTKVESEPVEVIKIQPYISKRMEPELEKQKLPKVESEPAEPVMEFELSEVESVPADSVKIQPYISKRMEFELEKQKLPKGENEPAEIVKIQPYISKGRVGSRTKTCYLVPQVLPTNQSKWNKEAQVNDYVADGYIVQLTDNSCRG</sequence>
<evidence type="ECO:0000313" key="2">
    <source>
        <dbReference type="EMBL" id="GMN56625.1"/>
    </source>
</evidence>
<dbReference type="PANTHER" id="PTHR31198">
    <property type="entry name" value="COILED-COIL DOMAIN-CONTAINING PROTEIN 84"/>
    <property type="match status" value="1"/>
</dbReference>
<dbReference type="PANTHER" id="PTHR31198:SF1">
    <property type="entry name" value="CENTROSOMAL AT-AC SPLICING FACTOR"/>
    <property type="match status" value="1"/>
</dbReference>
<feature type="compositionally biased region" description="Basic and acidic residues" evidence="1">
    <location>
        <begin position="13"/>
        <end position="24"/>
    </location>
</feature>
<dbReference type="EMBL" id="BTGU01000064">
    <property type="protein sequence ID" value="GMN56625.1"/>
    <property type="molecule type" value="Genomic_DNA"/>
</dbReference>
<gene>
    <name evidence="2" type="ORF">TIFTF001_025744</name>
</gene>
<dbReference type="InterPro" id="IPR028015">
    <property type="entry name" value="CCDC84-like"/>
</dbReference>
<dbReference type="Proteomes" id="UP001187192">
    <property type="component" value="Unassembled WGS sequence"/>
</dbReference>
<dbReference type="Pfam" id="PF14968">
    <property type="entry name" value="CCDC84"/>
    <property type="match status" value="1"/>
</dbReference>
<evidence type="ECO:0000313" key="3">
    <source>
        <dbReference type="Proteomes" id="UP001187192"/>
    </source>
</evidence>
<comment type="caution">
    <text evidence="2">The sequence shown here is derived from an EMBL/GenBank/DDBJ whole genome shotgun (WGS) entry which is preliminary data.</text>
</comment>
<protein>
    <recommendedName>
        <fullName evidence="4">Coiled-coil domain-containing protein</fullName>
    </recommendedName>
</protein>
<accession>A0AA88AQD0</accession>
<dbReference type="AlphaFoldDB" id="A0AA88AQD0"/>
<evidence type="ECO:0008006" key="4">
    <source>
        <dbReference type="Google" id="ProtNLM"/>
    </source>
</evidence>
<proteinExistence type="predicted"/>
<keyword evidence="3" id="KW-1185">Reference proteome</keyword>